<reference evidence="1" key="1">
    <citation type="submission" date="2023-07" db="EMBL/GenBank/DDBJ databases">
        <title>Black Yeasts Isolated from many extreme environments.</title>
        <authorList>
            <person name="Coleine C."/>
            <person name="Stajich J.E."/>
            <person name="Selbmann L."/>
        </authorList>
    </citation>
    <scope>NUCLEOTIDE SEQUENCE</scope>
    <source>
        <strain evidence="1">CCFEE 5714</strain>
    </source>
</reference>
<dbReference type="EMBL" id="JAUTXU010000169">
    <property type="protein sequence ID" value="KAK3701775.1"/>
    <property type="molecule type" value="Genomic_DNA"/>
</dbReference>
<dbReference type="Proteomes" id="UP001281147">
    <property type="component" value="Unassembled WGS sequence"/>
</dbReference>
<name>A0ACC3MS11_9PEZI</name>
<evidence type="ECO:0000313" key="2">
    <source>
        <dbReference type="Proteomes" id="UP001281147"/>
    </source>
</evidence>
<comment type="caution">
    <text evidence="1">The sequence shown here is derived from an EMBL/GenBank/DDBJ whole genome shotgun (WGS) entry which is preliminary data.</text>
</comment>
<proteinExistence type="predicted"/>
<evidence type="ECO:0000313" key="1">
    <source>
        <dbReference type="EMBL" id="KAK3701775.1"/>
    </source>
</evidence>
<protein>
    <submittedName>
        <fullName evidence="1">Mediator of RNA polymerase II transcription subunit 13</fullName>
    </submittedName>
</protein>
<sequence length="1443" mass="155901">MYDECSHGGEHTTDASETTDGSIQLAVAKLRQHNILCAAANGQLWVFGPLELEFEQFVESTGYQFSQYGRATINPEPSRLAPNGRLVKDVLLEAIEGCMTYSLAKGDGVLHVGSFAWLFTNTAVDASETEDANLLLRLHVHFTETGALYVSCTTHRTDLRPTRAAEMNPGETVVLVPSGSKAKLLSSSASGDIEHTGRAGQTICSPVWKSYVKEAIVSEGVALDDHAEWTPVELVDGEVQDRFIWPTRLCIAVESISRSRSHLSKSLQTWQQWFGSFDSTHVHFRDPLAAAEEWFTSAAEREKASVGGIEHVTSAIDDVHDDMTIVSEIPLATSPPFNQRVVDQQAAVAGIYPTPPDGAIPSQAAQQPTSDGLTTAIQVDQDDAHNELELPDSDDNLPRNNSVASADPQAYHHNSDDLFGDMGGIEFEANEVGDADFDYFDEPDDLPQVRTSHPDIDMTGSEAVEEHDDMDTRPQYELDDDDDYDLEAAEDQAPLASSRPTSSHDQPLEAMREHPVHEDIAQAIHPPHSVPMSPTELRKSEKPLSPFGIRERLLPPPIPASALAPHDAPSDSVRPGSRFEPVTFNDGLNLSTKYAAAFNPDRSVELQNAPDISLPSKRKETRPKPANDPDSGVTDMDTSSEEDSCELTSSSSEDEDLPPRVPWDTKKRKRTMYPDQLTPSGGDGERMWADDTMELDVDKSKMQSVLNVLVNPTPDPTEVLPYLSYKAALSGNSISIDMAAVDSVEDLLGLSKLDMVYVAQIVCEQATSPIQGIVASLDSQDVAAGDDSVSAELAIRSLVEAGIQSTILDVEECDIAKLALIREPPSRPTANSGKAPQASNQRLSHRGGNTQLGPDYFAIPPPYLRVQRGSDSWAMLPPAVHFWNALGLGPASGAKDVRAICMLPGNEDLAASVHSFLRDLGSAYESCKLGSFSMQSNLDDQLDELENFENGVMMIAADEEPFALTDAIKYYSAACAELGEALAKVGHVEPDRTIVICLVDPFEDERATHYLSACFWQLCKSYRKNVPKAHQKSARSDLALQLLPVSLVASPDSLVLLDAAQMNTLAIEIYGRCPPSTKATASTDMTSALPILAAPAVELASSPPKKIGFQLTSDPPNDLMHEGSVLHFAYALSSDGKWMTASWVDSTGRYQMTSAACLRGKSFHDAAVELWEKTSEMLNAREVTWRVFIVSNVKMNEGLQKCWKAIVISKFRKQVLHVALLSIETDPMIQLLPPPSPDSAQQATNPHGQGNGFLTPVTTPQGSNVTVSPDASGASSNAPLTPVPSDNTVNIAEGDPDAHLVDLRDESWGVLLSPSMNTGSSPEDSPSKSVGGSTSGLAQGLLCKRGDLHLPASHGRLETLGVTVHWDIRTRPGSNVDEGPARQAETTLREVLRMYRSLGLLAKLRNLSAAGGKEGKAGETHGIVPIHVLSAVTGAEALNGLLP</sequence>
<accession>A0ACC3MS11</accession>
<gene>
    <name evidence="1" type="primary">SSN2_1</name>
    <name evidence="1" type="ORF">LTR37_015295</name>
</gene>
<keyword evidence="2" id="KW-1185">Reference proteome</keyword>
<organism evidence="1 2">
    <name type="scientific">Vermiconidia calcicola</name>
    <dbReference type="NCBI Taxonomy" id="1690605"/>
    <lineage>
        <taxon>Eukaryota</taxon>
        <taxon>Fungi</taxon>
        <taxon>Dikarya</taxon>
        <taxon>Ascomycota</taxon>
        <taxon>Pezizomycotina</taxon>
        <taxon>Dothideomycetes</taxon>
        <taxon>Dothideomycetidae</taxon>
        <taxon>Mycosphaerellales</taxon>
        <taxon>Extremaceae</taxon>
        <taxon>Vermiconidia</taxon>
    </lineage>
</organism>